<comment type="caution">
    <text evidence="2">The sequence shown here is derived from an EMBL/GenBank/DDBJ whole genome shotgun (WGS) entry which is preliminary data.</text>
</comment>
<protein>
    <submittedName>
        <fullName evidence="2">Tetratricopeptide repeat protein</fullName>
    </submittedName>
</protein>
<keyword evidence="1" id="KW-1133">Transmembrane helix</keyword>
<dbReference type="InterPro" id="IPR019734">
    <property type="entry name" value="TPR_rpt"/>
</dbReference>
<evidence type="ECO:0000256" key="1">
    <source>
        <dbReference type="SAM" id="Phobius"/>
    </source>
</evidence>
<dbReference type="EMBL" id="AWVH01000037">
    <property type="protein sequence ID" value="ERJ92363.1"/>
    <property type="molecule type" value="Genomic_DNA"/>
</dbReference>
<dbReference type="InterPro" id="IPR011990">
    <property type="entry name" value="TPR-like_helical_dom_sf"/>
</dbReference>
<gene>
    <name evidence="2" type="ORF">HMPREF9193_01523</name>
</gene>
<keyword evidence="1" id="KW-0472">Membrane</keyword>
<dbReference type="Gene3D" id="1.25.40.10">
    <property type="entry name" value="Tetratricopeptide repeat domain"/>
    <property type="match status" value="1"/>
</dbReference>
<reference evidence="2 3" key="1">
    <citation type="submission" date="2013-08" db="EMBL/GenBank/DDBJ databases">
        <authorList>
            <person name="Weinstock G."/>
            <person name="Sodergren E."/>
            <person name="Wylie T."/>
            <person name="Fulton L."/>
            <person name="Fulton R."/>
            <person name="Fronick C."/>
            <person name="O'Laughlin M."/>
            <person name="Godfrey J."/>
            <person name="Miner T."/>
            <person name="Herter B."/>
            <person name="Appelbaum E."/>
            <person name="Cordes M."/>
            <person name="Lek S."/>
            <person name="Wollam A."/>
            <person name="Pepin K.H."/>
            <person name="Palsikar V.B."/>
            <person name="Mitreva M."/>
            <person name="Wilson R.K."/>
        </authorList>
    </citation>
    <scope>NUCLEOTIDE SEQUENCE [LARGE SCALE GENOMIC DNA]</scope>
    <source>
        <strain evidence="2 3">ATCC 700332</strain>
    </source>
</reference>
<feature type="transmembrane region" description="Helical" evidence="1">
    <location>
        <begin position="143"/>
        <end position="165"/>
    </location>
</feature>
<evidence type="ECO:0000313" key="3">
    <source>
        <dbReference type="Proteomes" id="UP000016649"/>
    </source>
</evidence>
<keyword evidence="1" id="KW-0812">Transmembrane</keyword>
<dbReference type="SMART" id="SM00028">
    <property type="entry name" value="TPR"/>
    <property type="match status" value="2"/>
</dbReference>
<evidence type="ECO:0000313" key="2">
    <source>
        <dbReference type="EMBL" id="ERJ92363.1"/>
    </source>
</evidence>
<proteinExistence type="predicted"/>
<feature type="transmembrane region" description="Helical" evidence="1">
    <location>
        <begin position="38"/>
        <end position="59"/>
    </location>
</feature>
<keyword evidence="3" id="KW-1185">Reference proteome</keyword>
<name>A0ABN0NXR9_TRELE</name>
<dbReference type="Proteomes" id="UP000016649">
    <property type="component" value="Unassembled WGS sequence"/>
</dbReference>
<sequence length="361" mass="40575">MKTDVLTKAKRLLNARRFPEVIALLEPLLIDYRDSFSFYYTLGTACLYVGDIGGAELYYKKARNLKLTDTALINAQAVLFLRRGDVQKAVEYYLEVQEYDSGEPTAKKALDFIKKNSDAEKLNAAVQTGKIRQFYPPLAMHPAVRILIAASAAVLCAAFVLFVFVTPFKHTEKRADLSSFVLTVEEKQNALVQDTASSVFKCILTKKELEKAYADAQMYFQKYKDNAAQVEINRILNSNASSAIRQKARLLMDYLKEPGFDTVSDNYGYTAVQSQPWLYMDCWVVWSGRVTNVDSGASEYRCDFLVGYDTMKKMEGIVPLVLKQPVVIDTALPVSVLARIGIENGRLVLKGKSVYQPVRAQ</sequence>
<dbReference type="SUPFAM" id="SSF48452">
    <property type="entry name" value="TPR-like"/>
    <property type="match status" value="1"/>
</dbReference>
<organism evidence="2 3">
    <name type="scientific">Treponema lecithinolyticum ATCC 700332</name>
    <dbReference type="NCBI Taxonomy" id="1321815"/>
    <lineage>
        <taxon>Bacteria</taxon>
        <taxon>Pseudomonadati</taxon>
        <taxon>Spirochaetota</taxon>
        <taxon>Spirochaetia</taxon>
        <taxon>Spirochaetales</taxon>
        <taxon>Treponemataceae</taxon>
        <taxon>Treponema</taxon>
    </lineage>
</organism>
<accession>A0ABN0NXR9</accession>
<dbReference type="RefSeq" id="WP_021687725.1">
    <property type="nucleotide sequence ID" value="NZ_KI260569.1"/>
</dbReference>